<gene>
    <name evidence="1" type="ORF">ACFSKW_48105</name>
</gene>
<name>A0ABW4TE10_9ACTN</name>
<evidence type="ECO:0000313" key="2">
    <source>
        <dbReference type="Proteomes" id="UP001597368"/>
    </source>
</evidence>
<keyword evidence="2" id="KW-1185">Reference proteome</keyword>
<evidence type="ECO:0000313" key="1">
    <source>
        <dbReference type="EMBL" id="MFD1939252.1"/>
    </source>
</evidence>
<evidence type="ECO:0008006" key="3">
    <source>
        <dbReference type="Google" id="ProtNLM"/>
    </source>
</evidence>
<sequence>MSLATALALLALLLSVFAILAVGAVYARLRIMEQTVLKPGNARLDDEVREVPQALRPAKGQDGTLVLMLDANCSICQGVWSAAAAAPPAATRVVAVFSHADSAQKFDGPVEKLADPELWTALYEGYTPCVYAVDAEGQVTDRRFVYADTDLPTLFAELFPSLSTSGSSHAP</sequence>
<reference evidence="2" key="1">
    <citation type="journal article" date="2019" name="Int. J. Syst. Evol. Microbiol.">
        <title>The Global Catalogue of Microorganisms (GCM) 10K type strain sequencing project: providing services to taxonomists for standard genome sequencing and annotation.</title>
        <authorList>
            <consortium name="The Broad Institute Genomics Platform"/>
            <consortium name="The Broad Institute Genome Sequencing Center for Infectious Disease"/>
            <person name="Wu L."/>
            <person name="Ma J."/>
        </authorList>
    </citation>
    <scope>NUCLEOTIDE SEQUENCE [LARGE SCALE GENOMIC DNA]</scope>
    <source>
        <strain evidence="2">ICMP 6774ER</strain>
    </source>
</reference>
<dbReference type="RefSeq" id="WP_379581354.1">
    <property type="nucleotide sequence ID" value="NZ_JBHUFV010000080.1"/>
</dbReference>
<accession>A0ABW4TE10</accession>
<organism evidence="1 2">
    <name type="scientific">Nonomuraea mangrovi</name>
    <dbReference type="NCBI Taxonomy" id="2316207"/>
    <lineage>
        <taxon>Bacteria</taxon>
        <taxon>Bacillati</taxon>
        <taxon>Actinomycetota</taxon>
        <taxon>Actinomycetes</taxon>
        <taxon>Streptosporangiales</taxon>
        <taxon>Streptosporangiaceae</taxon>
        <taxon>Nonomuraea</taxon>
    </lineage>
</organism>
<dbReference type="EMBL" id="JBHUFV010000080">
    <property type="protein sequence ID" value="MFD1939252.1"/>
    <property type="molecule type" value="Genomic_DNA"/>
</dbReference>
<protein>
    <recommendedName>
        <fullName evidence="3">Thioredoxin domain-containing protein</fullName>
    </recommendedName>
</protein>
<proteinExistence type="predicted"/>
<dbReference type="Proteomes" id="UP001597368">
    <property type="component" value="Unassembled WGS sequence"/>
</dbReference>
<comment type="caution">
    <text evidence="1">The sequence shown here is derived from an EMBL/GenBank/DDBJ whole genome shotgun (WGS) entry which is preliminary data.</text>
</comment>